<keyword evidence="2" id="KW-1185">Reference proteome</keyword>
<gene>
    <name evidence="1" type="ORF">LTRI10_LOCUS19070</name>
</gene>
<protein>
    <submittedName>
        <fullName evidence="1">Uncharacterized protein</fullName>
    </submittedName>
</protein>
<name>A0AAV2DV50_9ROSI</name>
<dbReference type="AlphaFoldDB" id="A0AAV2DV50"/>
<proteinExistence type="predicted"/>
<dbReference type="EMBL" id="OZ034816">
    <property type="protein sequence ID" value="CAL1377417.1"/>
    <property type="molecule type" value="Genomic_DNA"/>
</dbReference>
<evidence type="ECO:0000313" key="1">
    <source>
        <dbReference type="EMBL" id="CAL1377417.1"/>
    </source>
</evidence>
<dbReference type="Proteomes" id="UP001497516">
    <property type="component" value="Chromosome 3"/>
</dbReference>
<reference evidence="1 2" key="1">
    <citation type="submission" date="2024-04" db="EMBL/GenBank/DDBJ databases">
        <authorList>
            <person name="Fracassetti M."/>
        </authorList>
    </citation>
    <scope>NUCLEOTIDE SEQUENCE [LARGE SCALE GENOMIC DNA]</scope>
</reference>
<accession>A0AAV2DV50</accession>
<sequence>MDACSSLRTQILGPGLKLLAVKTQKQFVKLVADFITAPRPGGISGIRPGCQSMLKVSLVVDSWAINPGEIDDSEIEIL</sequence>
<evidence type="ECO:0000313" key="2">
    <source>
        <dbReference type="Proteomes" id="UP001497516"/>
    </source>
</evidence>
<organism evidence="1 2">
    <name type="scientific">Linum trigynum</name>
    <dbReference type="NCBI Taxonomy" id="586398"/>
    <lineage>
        <taxon>Eukaryota</taxon>
        <taxon>Viridiplantae</taxon>
        <taxon>Streptophyta</taxon>
        <taxon>Embryophyta</taxon>
        <taxon>Tracheophyta</taxon>
        <taxon>Spermatophyta</taxon>
        <taxon>Magnoliopsida</taxon>
        <taxon>eudicotyledons</taxon>
        <taxon>Gunneridae</taxon>
        <taxon>Pentapetalae</taxon>
        <taxon>rosids</taxon>
        <taxon>fabids</taxon>
        <taxon>Malpighiales</taxon>
        <taxon>Linaceae</taxon>
        <taxon>Linum</taxon>
    </lineage>
</organism>